<evidence type="ECO:0000256" key="1">
    <source>
        <dbReference type="ARBA" id="ARBA00009431"/>
    </source>
</evidence>
<accession>A0AA38GNA8</accession>
<feature type="non-terminal residue" evidence="2">
    <location>
        <position position="459"/>
    </location>
</feature>
<dbReference type="Gene3D" id="3.40.50.1820">
    <property type="entry name" value="alpha/beta hydrolase"/>
    <property type="match status" value="1"/>
</dbReference>
<dbReference type="PRINTS" id="PR00724">
    <property type="entry name" value="CRBOXYPTASEC"/>
</dbReference>
<comment type="caution">
    <text evidence="2">The sequence shown here is derived from an EMBL/GenBank/DDBJ whole genome shotgun (WGS) entry which is preliminary data.</text>
</comment>
<dbReference type="GO" id="GO:0006508">
    <property type="term" value="P:proteolysis"/>
    <property type="evidence" value="ECO:0007669"/>
    <property type="project" value="InterPro"/>
</dbReference>
<keyword evidence="3" id="KW-1185">Reference proteome</keyword>
<dbReference type="PANTHER" id="PTHR11802">
    <property type="entry name" value="SERINE PROTEASE FAMILY S10 SERINE CARBOXYPEPTIDASE"/>
    <property type="match status" value="1"/>
</dbReference>
<dbReference type="Pfam" id="PF00450">
    <property type="entry name" value="Peptidase_S10"/>
    <property type="match status" value="1"/>
</dbReference>
<reference evidence="2 3" key="1">
    <citation type="journal article" date="2021" name="Nat. Plants">
        <title>The Taxus genome provides insights into paclitaxel biosynthesis.</title>
        <authorList>
            <person name="Xiong X."/>
            <person name="Gou J."/>
            <person name="Liao Q."/>
            <person name="Li Y."/>
            <person name="Zhou Q."/>
            <person name="Bi G."/>
            <person name="Li C."/>
            <person name="Du R."/>
            <person name="Wang X."/>
            <person name="Sun T."/>
            <person name="Guo L."/>
            <person name="Liang H."/>
            <person name="Lu P."/>
            <person name="Wu Y."/>
            <person name="Zhang Z."/>
            <person name="Ro D.K."/>
            <person name="Shang Y."/>
            <person name="Huang S."/>
            <person name="Yan J."/>
        </authorList>
    </citation>
    <scope>NUCLEOTIDE SEQUENCE [LARGE SCALE GENOMIC DNA]</scope>
    <source>
        <strain evidence="2">Ta-2019</strain>
    </source>
</reference>
<dbReference type="AlphaFoldDB" id="A0AA38GNA8"/>
<evidence type="ECO:0008006" key="4">
    <source>
        <dbReference type="Google" id="ProtNLM"/>
    </source>
</evidence>
<proteinExistence type="inferred from homology"/>
<feature type="non-terminal residue" evidence="2">
    <location>
        <position position="1"/>
    </location>
</feature>
<comment type="similarity">
    <text evidence="1">Belongs to the peptidase S10 family.</text>
</comment>
<organism evidence="2 3">
    <name type="scientific">Taxus chinensis</name>
    <name type="common">Chinese yew</name>
    <name type="synonym">Taxus wallichiana var. chinensis</name>
    <dbReference type="NCBI Taxonomy" id="29808"/>
    <lineage>
        <taxon>Eukaryota</taxon>
        <taxon>Viridiplantae</taxon>
        <taxon>Streptophyta</taxon>
        <taxon>Embryophyta</taxon>
        <taxon>Tracheophyta</taxon>
        <taxon>Spermatophyta</taxon>
        <taxon>Pinopsida</taxon>
        <taxon>Pinidae</taxon>
        <taxon>Conifers II</taxon>
        <taxon>Cupressales</taxon>
        <taxon>Taxaceae</taxon>
        <taxon>Taxus</taxon>
    </lineage>
</organism>
<dbReference type="GO" id="GO:0004185">
    <property type="term" value="F:serine-type carboxypeptidase activity"/>
    <property type="evidence" value="ECO:0007669"/>
    <property type="project" value="InterPro"/>
</dbReference>
<evidence type="ECO:0000313" key="2">
    <source>
        <dbReference type="EMBL" id="KAH9323940.1"/>
    </source>
</evidence>
<dbReference type="InterPro" id="IPR029058">
    <property type="entry name" value="AB_hydrolase_fold"/>
</dbReference>
<evidence type="ECO:0000313" key="3">
    <source>
        <dbReference type="Proteomes" id="UP000824469"/>
    </source>
</evidence>
<gene>
    <name evidence="2" type="ORF">KI387_018579</name>
</gene>
<protein>
    <recommendedName>
        <fullName evidence="4">Carboxypeptidase</fullName>
    </recommendedName>
</protein>
<dbReference type="InterPro" id="IPR001563">
    <property type="entry name" value="Peptidase_S10"/>
</dbReference>
<dbReference type="PANTHER" id="PTHR11802:SF454">
    <property type="entry name" value="SERINE CARBOXYPEPTIDASE-LIKE 50"/>
    <property type="match status" value="1"/>
</dbReference>
<name>A0AA38GNA8_TAXCH</name>
<sequence length="459" mass="51669">SLRVLLACVFRIKMRKSCKKFRTPVVLLVVSLFSVGNTICFPKEALPTESGYLNIVEKPGAMMFYAYYEAINSAQRISNTPILLWLHGGYGCSAMAANFYEIGPWLVDEDLILHRNPASWNRIFGLLFVDNPIGSGFSIAPSNLAIPRTDEEVAEDLYSALQEFFALNPLFCSRPFFVTGESNGGKYVSSLAYYMVKRLDNGEPNALRVDGISIGDGWVDPVTQIRSFASAAHAQGLIDFQQKLYLENLQQQAVSLVRQQKWNEAAVAGKRVEGWLTNVTDLACLLDTRRTFSYDTSENGTDYVSIFLNLRAIKEALRADVNMSWKRCSEAVEKRMHADYMKSTKWKVEMLVKRMPVLLYQGQFDLGYAVSTEEWLRSVEWSGVSEFWRSERMLWKVGPVLAGYVRSHSNLSHVVVARAGHLSAADQKGSCQAMIESWVKNQAAANTDHIFQAPSWNIT</sequence>
<dbReference type="SUPFAM" id="SSF53474">
    <property type="entry name" value="alpha/beta-Hydrolases"/>
    <property type="match status" value="1"/>
</dbReference>
<dbReference type="Proteomes" id="UP000824469">
    <property type="component" value="Unassembled WGS sequence"/>
</dbReference>
<dbReference type="EMBL" id="JAHRHJ020000003">
    <property type="protein sequence ID" value="KAH9323940.1"/>
    <property type="molecule type" value="Genomic_DNA"/>
</dbReference>
<dbReference type="OMA" id="IYNAGHA"/>